<dbReference type="EC" id="2.7.1.15" evidence="1"/>
<keyword evidence="1" id="KW-0418">Kinase</keyword>
<accession>A0A0A1FKJ8</accession>
<dbReference type="AlphaFoldDB" id="A0A0A1FKJ8"/>
<dbReference type="GO" id="GO:0004747">
    <property type="term" value="F:ribokinase activity"/>
    <property type="evidence" value="ECO:0007669"/>
    <property type="project" value="UniProtKB-EC"/>
</dbReference>
<dbReference type="EMBL" id="CP009962">
    <property type="protein sequence ID" value="AIY43427.1"/>
    <property type="molecule type" value="Genomic_DNA"/>
</dbReference>
<keyword evidence="1" id="KW-0808">Transferase</keyword>
<gene>
    <name evidence="1" type="ORF">LT85_4269</name>
</gene>
<dbReference type="Proteomes" id="UP000030302">
    <property type="component" value="Chromosome"/>
</dbReference>
<evidence type="ECO:0000313" key="1">
    <source>
        <dbReference type="EMBL" id="AIY43427.1"/>
    </source>
</evidence>
<name>A0A0A1FKJ8_9BURK</name>
<dbReference type="HOGENOM" id="CLU_1472815_0_0_4"/>
<evidence type="ECO:0000313" key="2">
    <source>
        <dbReference type="Proteomes" id="UP000030302"/>
    </source>
</evidence>
<dbReference type="STRING" id="279058.LT85_4269"/>
<keyword evidence="2" id="KW-1185">Reference proteome</keyword>
<protein>
    <submittedName>
        <fullName evidence="1">Ribokinase</fullName>
        <ecNumber evidence="1">2.7.1.15</ecNumber>
    </submittedName>
</protein>
<dbReference type="KEGG" id="care:LT85_4269"/>
<proteinExistence type="predicted"/>
<sequence>MVVAAIVAPFAAAALDASTNGFNAVDKDVAPFVILLNPLDSEVTWLKPVDSDEMPVDKEEMPLEVDEDRDVTLPLVVDKPVDKELTFDVLLDRPVDSELILLMLVDKPVEVEVDKELTLLLVLLKPVDNELMPLVTVLNPLEVDDDKDDNWPKLTASVGRVPAATLVRMTGAVAPAPPNVTLE</sequence>
<organism evidence="1 2">
    <name type="scientific">Collimonas arenae</name>
    <dbReference type="NCBI Taxonomy" id="279058"/>
    <lineage>
        <taxon>Bacteria</taxon>
        <taxon>Pseudomonadati</taxon>
        <taxon>Pseudomonadota</taxon>
        <taxon>Betaproteobacteria</taxon>
        <taxon>Burkholderiales</taxon>
        <taxon>Oxalobacteraceae</taxon>
        <taxon>Collimonas</taxon>
    </lineage>
</organism>
<reference evidence="2" key="1">
    <citation type="journal article" date="2014" name="Soil Biol. Biochem.">
        <title>Structure and function of bacterial communities in ageing soils: Insights from the Mendocino ecological staircase.</title>
        <authorList>
            <person name="Uroz S."/>
            <person name="Tech J.J."/>
            <person name="Sawaya N.A."/>
            <person name="Frey-Klett P."/>
            <person name="Leveau J.H.J."/>
        </authorList>
    </citation>
    <scope>NUCLEOTIDE SEQUENCE [LARGE SCALE GENOMIC DNA]</scope>
    <source>
        <strain evidence="2">Cal35</strain>
    </source>
</reference>